<evidence type="ECO:0000313" key="1">
    <source>
        <dbReference type="EMBL" id="MDR5866798.1"/>
    </source>
</evidence>
<dbReference type="Pfam" id="PF12261">
    <property type="entry name" value="T_hemolysin"/>
    <property type="match status" value="1"/>
</dbReference>
<dbReference type="InterPro" id="IPR022050">
    <property type="entry name" value="T_hemolysin"/>
</dbReference>
<name>A0ABU1G2P3_9GAMM</name>
<protein>
    <submittedName>
        <fullName evidence="1">Thermostable hemolysin</fullName>
    </submittedName>
</protein>
<gene>
    <name evidence="1" type="ORF">QC818_08385</name>
</gene>
<dbReference type="RefSeq" id="WP_309652397.1">
    <property type="nucleotide sequence ID" value="NZ_JARWAK010000006.1"/>
</dbReference>
<organism evidence="1 2">
    <name type="scientific">Halomonas koreensis</name>
    <dbReference type="NCBI Taxonomy" id="245385"/>
    <lineage>
        <taxon>Bacteria</taxon>
        <taxon>Pseudomonadati</taxon>
        <taxon>Pseudomonadota</taxon>
        <taxon>Gammaproteobacteria</taxon>
        <taxon>Oceanospirillales</taxon>
        <taxon>Halomonadaceae</taxon>
        <taxon>Halomonas</taxon>
    </lineage>
</organism>
<accession>A0ABU1G2P3</accession>
<sequence>MPLPAARLSPAASLDWREARHWSERRRLARLIQRRFAAEHDARITRFLPRLFGLWQQQTPLAAVGVRHAHRAPLFQEGYLDAPAEVHLGRRLGVEVPRARIAEIGNLATARRGLQGGLFLHLIAQLAAEGVGWVLFTAIPEVANGIRRLGIEPLPLCLADPRWLDDAARRDWGRYYDRHPWVMAGDLQAAWHRLQADGRRPTLSGSAAR</sequence>
<comment type="caution">
    <text evidence="1">The sequence shown here is derived from an EMBL/GenBank/DDBJ whole genome shotgun (WGS) entry which is preliminary data.</text>
</comment>
<proteinExistence type="predicted"/>
<dbReference type="Proteomes" id="UP001264519">
    <property type="component" value="Unassembled WGS sequence"/>
</dbReference>
<evidence type="ECO:0000313" key="2">
    <source>
        <dbReference type="Proteomes" id="UP001264519"/>
    </source>
</evidence>
<reference evidence="1 2" key="1">
    <citation type="submission" date="2023-04" db="EMBL/GenBank/DDBJ databases">
        <title>A long-awaited taxogenomic arrangement of the family Halomonadaceae.</title>
        <authorList>
            <person name="De La Haba R."/>
            <person name="Chuvochina M."/>
            <person name="Wittouck S."/>
            <person name="Arahal D.R."/>
            <person name="Sanchez-Porro C."/>
            <person name="Hugenholtz P."/>
            <person name="Ventosa A."/>
        </authorList>
    </citation>
    <scope>NUCLEOTIDE SEQUENCE [LARGE SCALE GENOMIC DNA]</scope>
    <source>
        <strain evidence="1 2">DSM 23530</strain>
    </source>
</reference>
<keyword evidence="2" id="KW-1185">Reference proteome</keyword>
<dbReference type="EMBL" id="JARWAK010000006">
    <property type="protein sequence ID" value="MDR5866798.1"/>
    <property type="molecule type" value="Genomic_DNA"/>
</dbReference>